<dbReference type="GeneID" id="111021159"/>
<dbReference type="KEGG" id="mcha:111021159"/>
<dbReference type="PROSITE" id="PS00108">
    <property type="entry name" value="PROTEIN_KINASE_ST"/>
    <property type="match status" value="1"/>
</dbReference>
<reference evidence="26" key="1">
    <citation type="submission" date="2025-08" db="UniProtKB">
        <authorList>
            <consortium name="RefSeq"/>
        </authorList>
    </citation>
    <scope>IDENTIFICATION</scope>
    <source>
        <strain evidence="26">OHB3-1</strain>
    </source>
</reference>
<dbReference type="PANTHER" id="PTHR27005">
    <property type="entry name" value="WALL-ASSOCIATED RECEPTOR KINASE-LIKE 21"/>
    <property type="match status" value="1"/>
</dbReference>
<comment type="subcellular location">
    <subcellularLocation>
        <location evidence="1">Membrane</location>
        <topology evidence="1">Single-pass type I membrane protein</topology>
    </subcellularLocation>
</comment>
<feature type="transmembrane region" description="Helical" evidence="22">
    <location>
        <begin position="332"/>
        <end position="355"/>
    </location>
</feature>
<dbReference type="SUPFAM" id="SSF56112">
    <property type="entry name" value="Protein kinase-like (PK-like)"/>
    <property type="match status" value="1"/>
</dbReference>
<keyword evidence="11 20" id="KW-0067">ATP-binding</keyword>
<keyword evidence="13 22" id="KW-0472">Membrane</keyword>
<evidence type="ECO:0000313" key="25">
    <source>
        <dbReference type="Proteomes" id="UP000504603"/>
    </source>
</evidence>
<evidence type="ECO:0000256" key="14">
    <source>
        <dbReference type="ARBA" id="ARBA00023157"/>
    </source>
</evidence>
<feature type="domain" description="EGF-like" evidence="24">
    <location>
        <begin position="282"/>
        <end position="316"/>
    </location>
</feature>
<protein>
    <submittedName>
        <fullName evidence="26">Wall-associated receptor kinase 2-like</fullName>
    </submittedName>
</protein>
<dbReference type="PROSITE" id="PS00107">
    <property type="entry name" value="PROTEIN_KINASE_ATP"/>
    <property type="match status" value="1"/>
</dbReference>
<evidence type="ECO:0000256" key="12">
    <source>
        <dbReference type="ARBA" id="ARBA00022989"/>
    </source>
</evidence>
<evidence type="ECO:0000256" key="18">
    <source>
        <dbReference type="ARBA" id="ARBA00058961"/>
    </source>
</evidence>
<keyword evidence="7" id="KW-0732">Signal</keyword>
<evidence type="ECO:0000256" key="11">
    <source>
        <dbReference type="ARBA" id="ARBA00022840"/>
    </source>
</evidence>
<dbReference type="GO" id="GO:0007166">
    <property type="term" value="P:cell surface receptor signaling pathway"/>
    <property type="evidence" value="ECO:0007669"/>
    <property type="project" value="InterPro"/>
</dbReference>
<dbReference type="Pfam" id="PF00069">
    <property type="entry name" value="Pkinase"/>
    <property type="match status" value="1"/>
</dbReference>
<dbReference type="InterPro" id="IPR000742">
    <property type="entry name" value="EGF"/>
</dbReference>
<evidence type="ECO:0000256" key="22">
    <source>
        <dbReference type="SAM" id="Phobius"/>
    </source>
</evidence>
<evidence type="ECO:0000259" key="24">
    <source>
        <dbReference type="PROSITE" id="PS50026"/>
    </source>
</evidence>
<evidence type="ECO:0000256" key="13">
    <source>
        <dbReference type="ARBA" id="ARBA00023136"/>
    </source>
</evidence>
<keyword evidence="6 22" id="KW-0812">Transmembrane</keyword>
<dbReference type="InterPro" id="IPR011009">
    <property type="entry name" value="Kinase-like_dom_sf"/>
</dbReference>
<dbReference type="PROSITE" id="PS00010">
    <property type="entry name" value="ASX_HYDROXYL"/>
    <property type="match status" value="1"/>
</dbReference>
<proteinExistence type="predicted"/>
<keyword evidence="25" id="KW-1185">Reference proteome</keyword>
<evidence type="ECO:0000256" key="10">
    <source>
        <dbReference type="ARBA" id="ARBA00022777"/>
    </source>
</evidence>
<dbReference type="Proteomes" id="UP000504603">
    <property type="component" value="Unplaced"/>
</dbReference>
<keyword evidence="2" id="KW-0723">Serine/threonine-protein kinase</keyword>
<evidence type="ECO:0000313" key="26">
    <source>
        <dbReference type="RefSeq" id="XP_022153706.1"/>
    </source>
</evidence>
<dbReference type="SUPFAM" id="SSF57196">
    <property type="entry name" value="EGF/Laminin"/>
    <property type="match status" value="1"/>
</dbReference>
<evidence type="ECO:0000256" key="5">
    <source>
        <dbReference type="ARBA" id="ARBA00022679"/>
    </source>
</evidence>
<evidence type="ECO:0000256" key="6">
    <source>
        <dbReference type="ARBA" id="ARBA00022692"/>
    </source>
</evidence>
<dbReference type="InterPro" id="IPR045274">
    <property type="entry name" value="WAK-like"/>
</dbReference>
<organism evidence="25 26">
    <name type="scientific">Momordica charantia</name>
    <name type="common">Bitter gourd</name>
    <name type="synonym">Balsam pear</name>
    <dbReference type="NCBI Taxonomy" id="3673"/>
    <lineage>
        <taxon>Eukaryota</taxon>
        <taxon>Viridiplantae</taxon>
        <taxon>Streptophyta</taxon>
        <taxon>Embryophyta</taxon>
        <taxon>Tracheophyta</taxon>
        <taxon>Spermatophyta</taxon>
        <taxon>Magnoliopsida</taxon>
        <taxon>eudicotyledons</taxon>
        <taxon>Gunneridae</taxon>
        <taxon>Pentapetalae</taxon>
        <taxon>rosids</taxon>
        <taxon>fabids</taxon>
        <taxon>Cucurbitales</taxon>
        <taxon>Cucurbitaceae</taxon>
        <taxon>Momordiceae</taxon>
        <taxon>Momordica</taxon>
    </lineage>
</organism>
<evidence type="ECO:0000256" key="9">
    <source>
        <dbReference type="ARBA" id="ARBA00022741"/>
    </source>
</evidence>
<dbReference type="PROSITE" id="PS50011">
    <property type="entry name" value="PROTEIN_KINASE_DOM"/>
    <property type="match status" value="1"/>
</dbReference>
<dbReference type="OrthoDB" id="4062651at2759"/>
<dbReference type="PROSITE" id="PS50026">
    <property type="entry name" value="EGF_3"/>
    <property type="match status" value="2"/>
</dbReference>
<evidence type="ECO:0000256" key="19">
    <source>
        <dbReference type="PROSITE-ProRule" id="PRU00076"/>
    </source>
</evidence>
<evidence type="ECO:0000256" key="4">
    <source>
        <dbReference type="ARBA" id="ARBA00022553"/>
    </source>
</evidence>
<dbReference type="Gene3D" id="3.30.200.20">
    <property type="entry name" value="Phosphorylase Kinase, domain 1"/>
    <property type="match status" value="1"/>
</dbReference>
<dbReference type="GO" id="GO:0030247">
    <property type="term" value="F:polysaccharide binding"/>
    <property type="evidence" value="ECO:0007669"/>
    <property type="project" value="InterPro"/>
</dbReference>
<dbReference type="InterPro" id="IPR025287">
    <property type="entry name" value="WAK_GUB"/>
</dbReference>
<dbReference type="InterPro" id="IPR017441">
    <property type="entry name" value="Protein_kinase_ATP_BS"/>
</dbReference>
<gene>
    <name evidence="26" type="primary">LOC111021159</name>
</gene>
<evidence type="ECO:0000256" key="20">
    <source>
        <dbReference type="PROSITE-ProRule" id="PRU10141"/>
    </source>
</evidence>
<comment type="catalytic activity">
    <reaction evidence="16">
        <text>L-seryl-[protein] + ATP = O-phospho-L-seryl-[protein] + ADP + H(+)</text>
        <dbReference type="Rhea" id="RHEA:17989"/>
        <dbReference type="Rhea" id="RHEA-COMP:9863"/>
        <dbReference type="Rhea" id="RHEA-COMP:11604"/>
        <dbReference type="ChEBI" id="CHEBI:15378"/>
        <dbReference type="ChEBI" id="CHEBI:29999"/>
        <dbReference type="ChEBI" id="CHEBI:30616"/>
        <dbReference type="ChEBI" id="CHEBI:83421"/>
        <dbReference type="ChEBI" id="CHEBI:456216"/>
    </reaction>
</comment>
<feature type="compositionally biased region" description="Polar residues" evidence="21">
    <location>
        <begin position="726"/>
        <end position="737"/>
    </location>
</feature>
<keyword evidence="12 22" id="KW-1133">Transmembrane helix</keyword>
<dbReference type="SMART" id="SM00181">
    <property type="entry name" value="EGF"/>
    <property type="match status" value="2"/>
</dbReference>
<feature type="binding site" evidence="20">
    <location>
        <position position="436"/>
    </location>
    <ligand>
        <name>ATP</name>
        <dbReference type="ChEBI" id="CHEBI:30616"/>
    </ligand>
</feature>
<dbReference type="FunFam" id="3.30.200.20:FF:000043">
    <property type="entry name" value="Wall-associated receptor kinase 2"/>
    <property type="match status" value="1"/>
</dbReference>
<keyword evidence="4" id="KW-0597">Phosphoprotein</keyword>
<evidence type="ECO:0000256" key="2">
    <source>
        <dbReference type="ARBA" id="ARBA00022527"/>
    </source>
</evidence>
<dbReference type="RefSeq" id="XP_022153706.1">
    <property type="nucleotide sequence ID" value="XM_022298014.1"/>
</dbReference>
<dbReference type="InterPro" id="IPR001881">
    <property type="entry name" value="EGF-like_Ca-bd_dom"/>
</dbReference>
<dbReference type="Pfam" id="PF07645">
    <property type="entry name" value="EGF_CA"/>
    <property type="match status" value="1"/>
</dbReference>
<dbReference type="PANTHER" id="PTHR27005:SF468">
    <property type="entry name" value="OS01G0310500 PROTEIN"/>
    <property type="match status" value="1"/>
</dbReference>
<comment type="catalytic activity">
    <reaction evidence="17">
        <text>L-threonyl-[protein] + ATP = O-phospho-L-threonyl-[protein] + ADP + H(+)</text>
        <dbReference type="Rhea" id="RHEA:46608"/>
        <dbReference type="Rhea" id="RHEA-COMP:11060"/>
        <dbReference type="Rhea" id="RHEA-COMP:11605"/>
        <dbReference type="ChEBI" id="CHEBI:15378"/>
        <dbReference type="ChEBI" id="CHEBI:30013"/>
        <dbReference type="ChEBI" id="CHEBI:30616"/>
        <dbReference type="ChEBI" id="CHEBI:61977"/>
        <dbReference type="ChEBI" id="CHEBI:456216"/>
    </reaction>
</comment>
<dbReference type="PROSITE" id="PS01187">
    <property type="entry name" value="EGF_CA"/>
    <property type="match status" value="1"/>
</dbReference>
<keyword evidence="5" id="KW-0808">Transferase</keyword>
<keyword evidence="14 19" id="KW-1015">Disulfide bond</keyword>
<dbReference type="Gene3D" id="1.10.510.10">
    <property type="entry name" value="Transferase(Phosphotransferase) domain 1"/>
    <property type="match status" value="1"/>
</dbReference>
<dbReference type="CDD" id="cd14066">
    <property type="entry name" value="STKc_IRAK"/>
    <property type="match status" value="1"/>
</dbReference>
<evidence type="ECO:0000259" key="23">
    <source>
        <dbReference type="PROSITE" id="PS50011"/>
    </source>
</evidence>
<dbReference type="CDD" id="cd00054">
    <property type="entry name" value="EGF_CA"/>
    <property type="match status" value="1"/>
</dbReference>
<keyword evidence="3 19" id="KW-0245">EGF-like domain</keyword>
<dbReference type="FunFam" id="1.10.510.10:FF:000084">
    <property type="entry name" value="Wall-associated receptor kinase 2"/>
    <property type="match status" value="1"/>
</dbReference>
<sequence length="750" mass="81998">MAAVASHDAEASEALPRQLPITFPNCTDRCGEVEIPYPFGLTPECSFSEAFLITCNSSLNPSKPFIGDVPVVSISIEDGELVIETLVASYCFDANGNTFGSHKEAFLNVDQFTISTRNIFTVVGCSTVSMIGGALRDGESYIAGCASFCSGYRSIVNGSCSGVGCCQMMIPGGLKEMNITLEEGNDISNGSDIYSCGYSFVVEEREFNFSSAYIPKFPNTTVPMVLDWAVGDGPCEAAVGGGRNACQGNSRCDNPGFLGGHRCSCLEGFTGNPYLPNVGCQDINECDDRNANECTDLCTNTEGGYKCSCPDGYSGNGRYDGDGCVRRRRSHVLLLALGICVGVLALLVTCSWFYIGFKRWKLIKLKANFFERNGGLMLEQQLSIRDEAAQSAKIFTAEELQKATDNYSDDRIVGKGGFGTVYKGILPNGAAVAIKKSKIVDKTQNKQFINEVVVLSQINHRNAVRLLGCCLEEEVPLLVYEFVSNGTLFEHIHRKKSPRSIPWKIRLKIASETAGVLSYLHSSATIPIIHRDVKSTNILLDENFTAKVSDFGASKLVPLDQADLSTIVQGTLGYLDPEYLQTSQLTEKSDVYSFGVVLVELMTGKVPLSFSRSEEERNLSMYFLLALKQNRLGEILDKTLGGGVEFEKLKEVASLAKMCLRVKGEERPTMKEVAAELEGLYQMVYGHPWNLDDNSSSVEEAELFLSEEKEAQMANSLPREDETEGCNGSNRYHSFPTNDMIPIAKPHSGR</sequence>
<evidence type="ECO:0000256" key="8">
    <source>
        <dbReference type="ARBA" id="ARBA00022737"/>
    </source>
</evidence>
<name>A0A6J1DLH6_MOMCH</name>
<dbReference type="AlphaFoldDB" id="A0A6J1DLH6"/>
<dbReference type="GO" id="GO:0004674">
    <property type="term" value="F:protein serine/threonine kinase activity"/>
    <property type="evidence" value="ECO:0007669"/>
    <property type="project" value="UniProtKB-KW"/>
</dbReference>
<evidence type="ECO:0000256" key="15">
    <source>
        <dbReference type="ARBA" id="ARBA00023180"/>
    </source>
</evidence>
<evidence type="ECO:0000256" key="21">
    <source>
        <dbReference type="SAM" id="MobiDB-lite"/>
    </source>
</evidence>
<dbReference type="Pfam" id="PF13947">
    <property type="entry name" value="GUB_WAK_bind"/>
    <property type="match status" value="1"/>
</dbReference>
<dbReference type="FunFam" id="2.10.25.10:FF:000038">
    <property type="entry name" value="Fibrillin 2"/>
    <property type="match status" value="1"/>
</dbReference>
<evidence type="ECO:0000256" key="3">
    <source>
        <dbReference type="ARBA" id="ARBA00022536"/>
    </source>
</evidence>
<dbReference type="InterPro" id="IPR000152">
    <property type="entry name" value="EGF-type_Asp/Asn_hydroxyl_site"/>
</dbReference>
<evidence type="ECO:0000256" key="1">
    <source>
        <dbReference type="ARBA" id="ARBA00004479"/>
    </source>
</evidence>
<dbReference type="InterPro" id="IPR049883">
    <property type="entry name" value="NOTCH1_EGF-like"/>
</dbReference>
<comment type="function">
    <text evidence="18">Serine/threonine-protein kinase that may function as a signaling receptor of extracellular matrix component. Binding to pectin may have significance in the control of cell expansion, morphogenesis and development.</text>
</comment>
<dbReference type="InterPro" id="IPR000719">
    <property type="entry name" value="Prot_kinase_dom"/>
</dbReference>
<dbReference type="GO" id="GO:0005509">
    <property type="term" value="F:calcium ion binding"/>
    <property type="evidence" value="ECO:0007669"/>
    <property type="project" value="InterPro"/>
</dbReference>
<dbReference type="GO" id="GO:0005524">
    <property type="term" value="F:ATP binding"/>
    <property type="evidence" value="ECO:0007669"/>
    <property type="project" value="UniProtKB-UniRule"/>
</dbReference>
<accession>A0A6J1DLH6</accession>
<feature type="domain" description="EGF-like" evidence="24">
    <location>
        <begin position="231"/>
        <end position="281"/>
    </location>
</feature>
<dbReference type="Gene3D" id="2.10.25.10">
    <property type="entry name" value="Laminin"/>
    <property type="match status" value="2"/>
</dbReference>
<feature type="region of interest" description="Disordered" evidence="21">
    <location>
        <begin position="715"/>
        <end position="750"/>
    </location>
</feature>
<keyword evidence="10" id="KW-0418">Kinase</keyword>
<feature type="domain" description="Protein kinase" evidence="23">
    <location>
        <begin position="407"/>
        <end position="690"/>
    </location>
</feature>
<dbReference type="SMART" id="SM00179">
    <property type="entry name" value="EGF_CA"/>
    <property type="match status" value="2"/>
</dbReference>
<keyword evidence="8" id="KW-0677">Repeat</keyword>
<dbReference type="SMART" id="SM00220">
    <property type="entry name" value="S_TKc"/>
    <property type="match status" value="1"/>
</dbReference>
<evidence type="ECO:0000256" key="17">
    <source>
        <dbReference type="ARBA" id="ARBA00047951"/>
    </source>
</evidence>
<dbReference type="InterPro" id="IPR018097">
    <property type="entry name" value="EGF_Ca-bd_CS"/>
</dbReference>
<dbReference type="InterPro" id="IPR008271">
    <property type="entry name" value="Ser/Thr_kinase_AS"/>
</dbReference>
<feature type="disulfide bond" evidence="19">
    <location>
        <begin position="246"/>
        <end position="263"/>
    </location>
</feature>
<comment type="caution">
    <text evidence="19">Lacks conserved residue(s) required for the propagation of feature annotation.</text>
</comment>
<keyword evidence="15" id="KW-0325">Glycoprotein</keyword>
<dbReference type="GO" id="GO:0005886">
    <property type="term" value="C:plasma membrane"/>
    <property type="evidence" value="ECO:0007669"/>
    <property type="project" value="TreeGrafter"/>
</dbReference>
<evidence type="ECO:0000256" key="7">
    <source>
        <dbReference type="ARBA" id="ARBA00022729"/>
    </source>
</evidence>
<keyword evidence="9 20" id="KW-0547">Nucleotide-binding</keyword>
<evidence type="ECO:0000256" key="16">
    <source>
        <dbReference type="ARBA" id="ARBA00047558"/>
    </source>
</evidence>